<keyword evidence="1" id="KW-1133">Transmembrane helix</keyword>
<keyword evidence="1" id="KW-0812">Transmembrane</keyword>
<comment type="caution">
    <text evidence="2">The sequence shown here is derived from an EMBL/GenBank/DDBJ whole genome shotgun (WGS) entry which is preliminary data.</text>
</comment>
<evidence type="ECO:0000313" key="2">
    <source>
        <dbReference type="EMBL" id="GAA4091965.1"/>
    </source>
</evidence>
<feature type="transmembrane region" description="Helical" evidence="1">
    <location>
        <begin position="12"/>
        <end position="28"/>
    </location>
</feature>
<proteinExistence type="predicted"/>
<dbReference type="EMBL" id="BAABCV010000004">
    <property type="protein sequence ID" value="GAA4091965.1"/>
    <property type="molecule type" value="Genomic_DNA"/>
</dbReference>
<name>A0ABP7WM30_9SPHI</name>
<accession>A0ABP7WM30</accession>
<evidence type="ECO:0000313" key="3">
    <source>
        <dbReference type="Proteomes" id="UP001500841"/>
    </source>
</evidence>
<gene>
    <name evidence="2" type="ORF">GCM10022392_12480</name>
</gene>
<keyword evidence="1" id="KW-0472">Membrane</keyword>
<dbReference type="Proteomes" id="UP001500841">
    <property type="component" value="Unassembled WGS sequence"/>
</dbReference>
<feature type="transmembrane region" description="Helical" evidence="1">
    <location>
        <begin position="34"/>
        <end position="54"/>
    </location>
</feature>
<organism evidence="2 3">
    <name type="scientific">Mucilaginibacter panaciglaebae</name>
    <dbReference type="NCBI Taxonomy" id="502331"/>
    <lineage>
        <taxon>Bacteria</taxon>
        <taxon>Pseudomonadati</taxon>
        <taxon>Bacteroidota</taxon>
        <taxon>Sphingobacteriia</taxon>
        <taxon>Sphingobacteriales</taxon>
        <taxon>Sphingobacteriaceae</taxon>
        <taxon>Mucilaginibacter</taxon>
    </lineage>
</organism>
<sequence length="60" mass="6531">MKQQSDKDLNYIYYLVAILSGAFVGAVINVGFKWVIIGAILGFLTAAFFVTVLARSSEEA</sequence>
<dbReference type="RefSeq" id="WP_345101909.1">
    <property type="nucleotide sequence ID" value="NZ_BAABCV010000004.1"/>
</dbReference>
<evidence type="ECO:0000256" key="1">
    <source>
        <dbReference type="SAM" id="Phobius"/>
    </source>
</evidence>
<reference evidence="3" key="1">
    <citation type="journal article" date="2019" name="Int. J. Syst. Evol. Microbiol.">
        <title>The Global Catalogue of Microorganisms (GCM) 10K type strain sequencing project: providing services to taxonomists for standard genome sequencing and annotation.</title>
        <authorList>
            <consortium name="The Broad Institute Genomics Platform"/>
            <consortium name="The Broad Institute Genome Sequencing Center for Infectious Disease"/>
            <person name="Wu L."/>
            <person name="Ma J."/>
        </authorList>
    </citation>
    <scope>NUCLEOTIDE SEQUENCE [LARGE SCALE GENOMIC DNA]</scope>
    <source>
        <strain evidence="3">JCM 17085</strain>
    </source>
</reference>
<keyword evidence="3" id="KW-1185">Reference proteome</keyword>
<protein>
    <submittedName>
        <fullName evidence="2">Uncharacterized protein</fullName>
    </submittedName>
</protein>